<gene>
    <name evidence="8" type="ORF">AUP44_26710</name>
</gene>
<dbReference type="InterPro" id="IPR036627">
    <property type="entry name" value="CobW-likC_sf"/>
</dbReference>
<dbReference type="InterPro" id="IPR003495">
    <property type="entry name" value="CobW/HypB/UreG_nucleotide-bd"/>
</dbReference>
<proteinExistence type="inferred from homology"/>
<evidence type="ECO:0000313" key="8">
    <source>
        <dbReference type="EMBL" id="KYO53635.1"/>
    </source>
</evidence>
<dbReference type="InterPro" id="IPR027417">
    <property type="entry name" value="P-loop_NTPase"/>
</dbReference>
<reference evidence="8 9" key="1">
    <citation type="submission" date="2015-12" db="EMBL/GenBank/DDBJ databases">
        <title>Genome sequence of Tistrella mobilis MCCC 1A02139.</title>
        <authorList>
            <person name="Lu L."/>
            <person name="Lai Q."/>
            <person name="Shao Z."/>
            <person name="Qian P."/>
        </authorList>
    </citation>
    <scope>NUCLEOTIDE SEQUENCE [LARGE SCALE GENOMIC DNA]</scope>
    <source>
        <strain evidence="8 9">MCCC 1A02139</strain>
    </source>
</reference>
<dbReference type="PANTHER" id="PTHR13748">
    <property type="entry name" value="COBW-RELATED"/>
    <property type="match status" value="1"/>
</dbReference>
<evidence type="ECO:0000256" key="4">
    <source>
        <dbReference type="ARBA" id="ARBA00034320"/>
    </source>
</evidence>
<name>A0A162L7U8_9PROT</name>
<feature type="domain" description="CobW C-terminal" evidence="7">
    <location>
        <begin position="255"/>
        <end position="348"/>
    </location>
</feature>
<sequence length="350" mass="36880">MSTRAKIPATIVTGFLGAGKTTLIRHLIENAGGRRLALIVNEFGDVGIDGDLLKGCGIDTCPDENVIELANGCICCTVADDFLPTMEALLAREPRPDHIIIETSGLALPKPLVQAFAWPGVKTRATVDGVIAVVDGAALAEGRVANDPEALDRQRAADQTLDHEAEVDELFEDQLACADMVVVTKADMLDADGMARARAAIAPELRPATRVVEAARGMVDPAVLLGLGAAVEDDLAARPSHHDGESEEEHGHDAFASFVVELPEGVDHEALPGRIGAAVEAHPIYRVKGFVAVPGKAMRLLVQGVGPRLQQQFDRPWQPGEARRSRLVVIGAQGLDPAAVAEALGGRPAS</sequence>
<comment type="catalytic activity">
    <reaction evidence="6">
        <text>GTP + H2O = GDP + phosphate + H(+)</text>
        <dbReference type="Rhea" id="RHEA:19669"/>
        <dbReference type="ChEBI" id="CHEBI:15377"/>
        <dbReference type="ChEBI" id="CHEBI:15378"/>
        <dbReference type="ChEBI" id="CHEBI:37565"/>
        <dbReference type="ChEBI" id="CHEBI:43474"/>
        <dbReference type="ChEBI" id="CHEBI:58189"/>
    </reaction>
    <physiologicalReaction direction="left-to-right" evidence="6">
        <dbReference type="Rhea" id="RHEA:19670"/>
    </physiologicalReaction>
</comment>
<evidence type="ECO:0000256" key="2">
    <source>
        <dbReference type="ARBA" id="ARBA00022801"/>
    </source>
</evidence>
<dbReference type="GO" id="GO:0009236">
    <property type="term" value="P:cobalamin biosynthetic process"/>
    <property type="evidence" value="ECO:0007669"/>
    <property type="project" value="InterPro"/>
</dbReference>
<dbReference type="GO" id="GO:0000166">
    <property type="term" value="F:nucleotide binding"/>
    <property type="evidence" value="ECO:0007669"/>
    <property type="project" value="UniProtKB-KW"/>
</dbReference>
<evidence type="ECO:0000313" key="9">
    <source>
        <dbReference type="Proteomes" id="UP000075787"/>
    </source>
</evidence>
<dbReference type="Gene3D" id="3.40.50.300">
    <property type="entry name" value="P-loop containing nucleotide triphosphate hydrolases"/>
    <property type="match status" value="1"/>
</dbReference>
<evidence type="ECO:0000256" key="6">
    <source>
        <dbReference type="ARBA" id="ARBA00049117"/>
    </source>
</evidence>
<dbReference type="InterPro" id="IPR051316">
    <property type="entry name" value="Zinc-reg_GTPase_activator"/>
</dbReference>
<organism evidence="8 9">
    <name type="scientific">Tistrella mobilis</name>
    <dbReference type="NCBI Taxonomy" id="171437"/>
    <lineage>
        <taxon>Bacteria</taxon>
        <taxon>Pseudomonadati</taxon>
        <taxon>Pseudomonadota</taxon>
        <taxon>Alphaproteobacteria</taxon>
        <taxon>Geminicoccales</taxon>
        <taxon>Geminicoccaceae</taxon>
        <taxon>Tistrella</taxon>
    </lineage>
</organism>
<dbReference type="GeneID" id="97243561"/>
<dbReference type="EMBL" id="LPZR01000111">
    <property type="protein sequence ID" value="KYO53635.1"/>
    <property type="molecule type" value="Genomic_DNA"/>
</dbReference>
<dbReference type="Pfam" id="PF07683">
    <property type="entry name" value="CobW_C"/>
    <property type="match status" value="1"/>
</dbReference>
<keyword evidence="3" id="KW-0143">Chaperone</keyword>
<dbReference type="OMA" id="QEEFFPV"/>
<dbReference type="SUPFAM" id="SSF52540">
    <property type="entry name" value="P-loop containing nucleoside triphosphate hydrolases"/>
    <property type="match status" value="1"/>
</dbReference>
<dbReference type="InterPro" id="IPR012824">
    <property type="entry name" value="CobW"/>
</dbReference>
<evidence type="ECO:0000256" key="3">
    <source>
        <dbReference type="ARBA" id="ARBA00023186"/>
    </source>
</evidence>
<dbReference type="SUPFAM" id="SSF90002">
    <property type="entry name" value="Hypothetical protein YjiA, C-terminal domain"/>
    <property type="match status" value="1"/>
</dbReference>
<evidence type="ECO:0000259" key="7">
    <source>
        <dbReference type="SMART" id="SM00833"/>
    </source>
</evidence>
<dbReference type="AlphaFoldDB" id="A0A162L7U8"/>
<dbReference type="Pfam" id="PF02492">
    <property type="entry name" value="cobW"/>
    <property type="match status" value="1"/>
</dbReference>
<accession>A0A162L7U8</accession>
<dbReference type="CDD" id="cd03112">
    <property type="entry name" value="CobW-like"/>
    <property type="match status" value="1"/>
</dbReference>
<dbReference type="InterPro" id="IPR011629">
    <property type="entry name" value="CobW-like_C"/>
</dbReference>
<evidence type="ECO:0000256" key="5">
    <source>
        <dbReference type="ARBA" id="ARBA00045658"/>
    </source>
</evidence>
<comment type="caution">
    <text evidence="8">The sequence shown here is derived from an EMBL/GenBank/DDBJ whole genome shotgun (WGS) entry which is preliminary data.</text>
</comment>
<dbReference type="Gene3D" id="3.30.1220.10">
    <property type="entry name" value="CobW-like, C-terminal domain"/>
    <property type="match status" value="1"/>
</dbReference>
<dbReference type="GO" id="GO:0016787">
    <property type="term" value="F:hydrolase activity"/>
    <property type="evidence" value="ECO:0007669"/>
    <property type="project" value="UniProtKB-KW"/>
</dbReference>
<dbReference type="GO" id="GO:0005737">
    <property type="term" value="C:cytoplasm"/>
    <property type="evidence" value="ECO:0007669"/>
    <property type="project" value="TreeGrafter"/>
</dbReference>
<comment type="similarity">
    <text evidence="4">Belongs to the SIMIBI class G3E GTPase family. ZNG1 subfamily.</text>
</comment>
<dbReference type="OrthoDB" id="9808822at2"/>
<dbReference type="PANTHER" id="PTHR13748:SF62">
    <property type="entry name" value="COBW DOMAIN-CONTAINING PROTEIN"/>
    <property type="match status" value="1"/>
</dbReference>
<protein>
    <submittedName>
        <fullName evidence="8">Cobalamin biosynthesis protein CobW</fullName>
    </submittedName>
</protein>
<dbReference type="SMART" id="SM00833">
    <property type="entry name" value="CobW_C"/>
    <property type="match status" value="1"/>
</dbReference>
<keyword evidence="2" id="KW-0378">Hydrolase</keyword>
<dbReference type="Proteomes" id="UP000075787">
    <property type="component" value="Unassembled WGS sequence"/>
</dbReference>
<evidence type="ECO:0000256" key="1">
    <source>
        <dbReference type="ARBA" id="ARBA00022741"/>
    </source>
</evidence>
<comment type="function">
    <text evidence="5">Zinc chaperone that directly transfers zinc cofactor to target proteins, thereby activating them. Zinc is transferred from the CXCC motif in the GTPase domain to the zinc binding site in target proteins in a process requiring GTP hydrolysis.</text>
</comment>
<dbReference type="NCBIfam" id="TIGR02475">
    <property type="entry name" value="CobW"/>
    <property type="match status" value="1"/>
</dbReference>
<keyword evidence="1" id="KW-0547">Nucleotide-binding</keyword>
<dbReference type="RefSeq" id="WP_014746275.1">
    <property type="nucleotide sequence ID" value="NZ_CP121027.1"/>
</dbReference>